<keyword evidence="7 8" id="KW-0378">Hydrolase</keyword>
<sequence>MPSAAPSWYGQPCMMGIDEAGRGPVLGPMVYACAFCPISQSKDLAKRDFADSKTLTAEKREQIFAQLEGDVSMGYKFHSLAAHIISARMLQRSKVSLNALANEATFGLIDEALGDGINLKQVFVDTVGDAGTHQSRLASRFPGIEFTVCPKADALYPIVSAASIVAKVIRDKQVRELESKLGADAGSFGSGYPADPTTKAWLRNNLDPVFGYPNAVRFSWQTCERLLESEGTTVLWEHDQEDDEHQGKLTFATRGSASCKASSAVSRHAYFRTKRLQRVETLF</sequence>
<feature type="binding site" evidence="8">
    <location>
        <position position="18"/>
    </location>
    <ligand>
        <name>a divalent metal cation</name>
        <dbReference type="ChEBI" id="CHEBI:60240"/>
    </ligand>
</feature>
<dbReference type="GO" id="GO:0004523">
    <property type="term" value="F:RNA-DNA hybrid ribonuclease activity"/>
    <property type="evidence" value="ECO:0007669"/>
    <property type="project" value="UniProtKB-UniRule"/>
</dbReference>
<keyword evidence="12" id="KW-1185">Reference proteome</keyword>
<comment type="cofactor">
    <cofactor evidence="8">
        <name>Mn(2+)</name>
        <dbReference type="ChEBI" id="CHEBI:29035"/>
    </cofactor>
    <cofactor evidence="8">
        <name>Mg(2+)</name>
        <dbReference type="ChEBI" id="CHEBI:18420"/>
    </cofactor>
    <text evidence="8">Manganese or magnesium. Binds 1 divalent metal ion per monomer in the absence of substrate. May bind a second metal ion after substrate binding.</text>
</comment>
<dbReference type="EC" id="3.1.26.4" evidence="9"/>
<dbReference type="GO" id="GO:0032299">
    <property type="term" value="C:ribonuclease H2 complex"/>
    <property type="evidence" value="ECO:0007669"/>
    <property type="project" value="TreeGrafter"/>
</dbReference>
<evidence type="ECO:0000256" key="4">
    <source>
        <dbReference type="ARBA" id="ARBA00022722"/>
    </source>
</evidence>
<dbReference type="InterPro" id="IPR004649">
    <property type="entry name" value="RNase_H2_suA"/>
</dbReference>
<gene>
    <name evidence="11" type="ORF">OSTQU699_LOCUS2927</name>
</gene>
<comment type="caution">
    <text evidence="11">The sequence shown here is derived from an EMBL/GenBank/DDBJ whole genome shotgun (WGS) entry which is preliminary data.</text>
</comment>
<evidence type="ECO:0000313" key="12">
    <source>
        <dbReference type="Proteomes" id="UP000708148"/>
    </source>
</evidence>
<name>A0A8S1ITP8_9CHLO</name>
<dbReference type="NCBIfam" id="TIGR00729">
    <property type="entry name" value="ribonuclease HII"/>
    <property type="match status" value="1"/>
</dbReference>
<evidence type="ECO:0000256" key="7">
    <source>
        <dbReference type="ARBA" id="ARBA00022801"/>
    </source>
</evidence>
<comment type="catalytic activity">
    <reaction evidence="1 8 9">
        <text>Endonucleolytic cleavage to 5'-phosphomonoester.</text>
        <dbReference type="EC" id="3.1.26.4"/>
    </reaction>
</comment>
<dbReference type="PROSITE" id="PS51975">
    <property type="entry name" value="RNASE_H_2"/>
    <property type="match status" value="1"/>
</dbReference>
<comment type="similarity">
    <text evidence="3">Belongs to the RNase HII family. Eukaryotic subfamily.</text>
</comment>
<dbReference type="PANTHER" id="PTHR10954">
    <property type="entry name" value="RIBONUCLEASE H2 SUBUNIT A"/>
    <property type="match status" value="1"/>
</dbReference>
<evidence type="ECO:0000256" key="1">
    <source>
        <dbReference type="ARBA" id="ARBA00000077"/>
    </source>
</evidence>
<dbReference type="AlphaFoldDB" id="A0A8S1ITP8"/>
<evidence type="ECO:0000256" key="2">
    <source>
        <dbReference type="ARBA" id="ARBA00001946"/>
    </source>
</evidence>
<dbReference type="PANTHER" id="PTHR10954:SF7">
    <property type="entry name" value="RIBONUCLEASE H2 SUBUNIT A"/>
    <property type="match status" value="1"/>
</dbReference>
<reference evidence="11" key="1">
    <citation type="submission" date="2020-12" db="EMBL/GenBank/DDBJ databases">
        <authorList>
            <person name="Iha C."/>
        </authorList>
    </citation>
    <scope>NUCLEOTIDE SEQUENCE</scope>
</reference>
<proteinExistence type="inferred from homology"/>
<evidence type="ECO:0000256" key="5">
    <source>
        <dbReference type="ARBA" id="ARBA00022723"/>
    </source>
</evidence>
<keyword evidence="6 8" id="KW-0255">Endonuclease</keyword>
<feature type="binding site" evidence="8">
    <location>
        <position position="19"/>
    </location>
    <ligand>
        <name>a divalent metal cation</name>
        <dbReference type="ChEBI" id="CHEBI:60240"/>
    </ligand>
</feature>
<organism evidence="11 12">
    <name type="scientific">Ostreobium quekettii</name>
    <dbReference type="NCBI Taxonomy" id="121088"/>
    <lineage>
        <taxon>Eukaryota</taxon>
        <taxon>Viridiplantae</taxon>
        <taxon>Chlorophyta</taxon>
        <taxon>core chlorophytes</taxon>
        <taxon>Ulvophyceae</taxon>
        <taxon>TCBD clade</taxon>
        <taxon>Bryopsidales</taxon>
        <taxon>Ostreobineae</taxon>
        <taxon>Ostreobiaceae</taxon>
        <taxon>Ostreobium</taxon>
    </lineage>
</organism>
<accession>A0A8S1ITP8</accession>
<dbReference type="InterPro" id="IPR012337">
    <property type="entry name" value="RNaseH-like_sf"/>
</dbReference>
<dbReference type="GO" id="GO:0043137">
    <property type="term" value="P:DNA replication, removal of RNA primer"/>
    <property type="evidence" value="ECO:0007669"/>
    <property type="project" value="TreeGrafter"/>
</dbReference>
<evidence type="ECO:0000256" key="8">
    <source>
        <dbReference type="PROSITE-ProRule" id="PRU01319"/>
    </source>
</evidence>
<evidence type="ECO:0000256" key="9">
    <source>
        <dbReference type="RuleBase" id="RU003515"/>
    </source>
</evidence>
<evidence type="ECO:0000259" key="10">
    <source>
        <dbReference type="PROSITE" id="PS51975"/>
    </source>
</evidence>
<dbReference type="FunFam" id="3.30.420.10:FF:000016">
    <property type="entry name" value="Ribonuclease"/>
    <property type="match status" value="1"/>
</dbReference>
<feature type="binding site" evidence="8">
    <location>
        <position position="125"/>
    </location>
    <ligand>
        <name>a divalent metal cation</name>
        <dbReference type="ChEBI" id="CHEBI:60240"/>
    </ligand>
</feature>
<evidence type="ECO:0000256" key="6">
    <source>
        <dbReference type="ARBA" id="ARBA00022759"/>
    </source>
</evidence>
<evidence type="ECO:0000313" key="11">
    <source>
        <dbReference type="EMBL" id="CAD7697566.1"/>
    </source>
</evidence>
<dbReference type="GO" id="GO:0003723">
    <property type="term" value="F:RNA binding"/>
    <property type="evidence" value="ECO:0007669"/>
    <property type="project" value="UniProtKB-UniRule"/>
</dbReference>
<feature type="domain" description="RNase H type-2" evidence="10">
    <location>
        <begin position="12"/>
        <end position="232"/>
    </location>
</feature>
<comment type="cofactor">
    <cofactor evidence="2">
        <name>Mg(2+)</name>
        <dbReference type="ChEBI" id="CHEBI:18420"/>
    </cofactor>
</comment>
<dbReference type="GO" id="GO:0046872">
    <property type="term" value="F:metal ion binding"/>
    <property type="evidence" value="ECO:0007669"/>
    <property type="project" value="UniProtKB-KW"/>
</dbReference>
<keyword evidence="4 8" id="KW-0540">Nuclease</keyword>
<dbReference type="EMBL" id="CAJHUC010000675">
    <property type="protein sequence ID" value="CAD7697566.1"/>
    <property type="molecule type" value="Genomic_DNA"/>
</dbReference>
<dbReference type="Proteomes" id="UP000708148">
    <property type="component" value="Unassembled WGS sequence"/>
</dbReference>
<dbReference type="Pfam" id="PF01351">
    <property type="entry name" value="RNase_HII"/>
    <property type="match status" value="1"/>
</dbReference>
<dbReference type="OrthoDB" id="7462577at2759"/>
<dbReference type="SUPFAM" id="SSF53098">
    <property type="entry name" value="Ribonuclease H-like"/>
    <property type="match status" value="1"/>
</dbReference>
<keyword evidence="5 8" id="KW-0479">Metal-binding</keyword>
<dbReference type="Gene3D" id="3.30.420.10">
    <property type="entry name" value="Ribonuclease H-like superfamily/Ribonuclease H"/>
    <property type="match status" value="1"/>
</dbReference>
<dbReference type="InterPro" id="IPR036397">
    <property type="entry name" value="RNaseH_sf"/>
</dbReference>
<dbReference type="CDD" id="cd07181">
    <property type="entry name" value="RNase_HII_eukaryota_like"/>
    <property type="match status" value="1"/>
</dbReference>
<dbReference type="InterPro" id="IPR024567">
    <property type="entry name" value="RNase_HII/HIII_dom"/>
</dbReference>
<dbReference type="FunFam" id="1.10.10.460:FF:000001">
    <property type="entry name" value="Ribonuclease"/>
    <property type="match status" value="1"/>
</dbReference>
<protein>
    <recommendedName>
        <fullName evidence="9">Ribonuclease</fullName>
        <ecNumber evidence="9">3.1.26.4</ecNumber>
    </recommendedName>
</protein>
<dbReference type="Gene3D" id="1.10.10.460">
    <property type="entry name" value="Ribonuclease hii. Domain 2"/>
    <property type="match status" value="1"/>
</dbReference>
<comment type="function">
    <text evidence="9">Endonuclease that specifically degrades the RNA of RNA-DNA hybrids.</text>
</comment>
<dbReference type="InterPro" id="IPR023160">
    <property type="entry name" value="RNase_HII_hlx-loop-hlx_cap_dom"/>
</dbReference>
<dbReference type="GO" id="GO:0006298">
    <property type="term" value="P:mismatch repair"/>
    <property type="evidence" value="ECO:0007669"/>
    <property type="project" value="TreeGrafter"/>
</dbReference>
<dbReference type="InterPro" id="IPR001352">
    <property type="entry name" value="RNase_HII/HIII"/>
</dbReference>
<evidence type="ECO:0000256" key="3">
    <source>
        <dbReference type="ARBA" id="ARBA00007058"/>
    </source>
</evidence>